<evidence type="ECO:0000256" key="7">
    <source>
        <dbReference type="ARBA" id="ARBA00023125"/>
    </source>
</evidence>
<dbReference type="InterPro" id="IPR004868">
    <property type="entry name" value="DNA-dir_DNA_pol_B_mt/vir"/>
</dbReference>
<dbReference type="SUPFAM" id="SSF53098">
    <property type="entry name" value="Ribonuclease H-like"/>
    <property type="match status" value="1"/>
</dbReference>
<accession>A0A9P0Q8I5</accession>
<dbReference type="AlphaFoldDB" id="A0A9P0Q8I5"/>
<reference evidence="10" key="1">
    <citation type="submission" date="2022-03" db="EMBL/GenBank/DDBJ databases">
        <authorList>
            <person name="Sayadi A."/>
        </authorList>
    </citation>
    <scope>NUCLEOTIDE SEQUENCE</scope>
</reference>
<dbReference type="Pfam" id="PF03175">
    <property type="entry name" value="DNA_pol_B_2"/>
    <property type="match status" value="1"/>
</dbReference>
<dbReference type="SUPFAM" id="SSF56672">
    <property type="entry name" value="DNA/RNA polymerases"/>
    <property type="match status" value="1"/>
</dbReference>
<evidence type="ECO:0000256" key="6">
    <source>
        <dbReference type="ARBA" id="ARBA00022932"/>
    </source>
</evidence>
<dbReference type="GO" id="GO:0003677">
    <property type="term" value="F:DNA binding"/>
    <property type="evidence" value="ECO:0007669"/>
    <property type="project" value="UniProtKB-KW"/>
</dbReference>
<evidence type="ECO:0000256" key="3">
    <source>
        <dbReference type="ARBA" id="ARBA00022679"/>
    </source>
</evidence>
<dbReference type="OrthoDB" id="5871067at2759"/>
<dbReference type="PANTHER" id="PTHR33568">
    <property type="entry name" value="DNA POLYMERASE"/>
    <property type="match status" value="1"/>
</dbReference>
<dbReference type="GO" id="GO:0000166">
    <property type="term" value="F:nucleotide binding"/>
    <property type="evidence" value="ECO:0007669"/>
    <property type="project" value="InterPro"/>
</dbReference>
<evidence type="ECO:0000313" key="11">
    <source>
        <dbReference type="Proteomes" id="UP001152888"/>
    </source>
</evidence>
<comment type="caution">
    <text evidence="10">The sequence shown here is derived from an EMBL/GenBank/DDBJ whole genome shotgun (WGS) entry which is preliminary data.</text>
</comment>
<evidence type="ECO:0000313" key="10">
    <source>
        <dbReference type="EMBL" id="CAH2014213.1"/>
    </source>
</evidence>
<dbReference type="EC" id="2.7.7.7" evidence="2"/>
<dbReference type="GO" id="GO:0006260">
    <property type="term" value="P:DNA replication"/>
    <property type="evidence" value="ECO:0007669"/>
    <property type="project" value="UniProtKB-KW"/>
</dbReference>
<evidence type="ECO:0000259" key="9">
    <source>
        <dbReference type="Pfam" id="PF03175"/>
    </source>
</evidence>
<feature type="non-terminal residue" evidence="10">
    <location>
        <position position="347"/>
    </location>
</feature>
<keyword evidence="11" id="KW-1185">Reference proteome</keyword>
<sequence length="347" mass="39788">MRINVVNWWSSTTAEQLPQKSATRRASGQVVPMRASRVRPSHRAAMNGAISHSVRSSGVETEINGFGFLRILTLPSAACTAPVITNLGGGVRFRLVRLEKTSLYPNVIMRGTKLILMEVGNVKFLDSLNYFPMPLTALPKAFDLKELKKGYFPHLFNTLAHQNYLGPIPALDFYDPDHLKEDTREKLLKWHGKRQAEGYVFDFQKEIVEYCISDVEILTQACLKFRDLMKTETTVDPFQESTTIASCCNKVFRRNFLKPETIGILPNQNLYHPVLPSKMNNKLMFVNCQKCGEDFVREECQHSIQERSLKGTWVIEEVLKAIEKGYQIIETYEIWEYDTIQLSKDQE</sequence>
<comment type="catalytic activity">
    <reaction evidence="8">
        <text>DNA(n) + a 2'-deoxyribonucleoside 5'-triphosphate = DNA(n+1) + diphosphate</text>
        <dbReference type="Rhea" id="RHEA:22508"/>
        <dbReference type="Rhea" id="RHEA-COMP:17339"/>
        <dbReference type="Rhea" id="RHEA-COMP:17340"/>
        <dbReference type="ChEBI" id="CHEBI:33019"/>
        <dbReference type="ChEBI" id="CHEBI:61560"/>
        <dbReference type="ChEBI" id="CHEBI:173112"/>
        <dbReference type="EC" id="2.7.7.7"/>
    </reaction>
</comment>
<dbReference type="Proteomes" id="UP001152888">
    <property type="component" value="Unassembled WGS sequence"/>
</dbReference>
<keyword evidence="3" id="KW-0808">Transferase</keyword>
<dbReference type="InterPro" id="IPR012337">
    <property type="entry name" value="RNaseH-like_sf"/>
</dbReference>
<evidence type="ECO:0000256" key="1">
    <source>
        <dbReference type="ARBA" id="ARBA00005755"/>
    </source>
</evidence>
<evidence type="ECO:0000256" key="4">
    <source>
        <dbReference type="ARBA" id="ARBA00022695"/>
    </source>
</evidence>
<dbReference type="GO" id="GO:0042575">
    <property type="term" value="C:DNA polymerase complex"/>
    <property type="evidence" value="ECO:0007669"/>
    <property type="project" value="UniProtKB-ARBA"/>
</dbReference>
<feature type="domain" description="DNA-directed DNA polymerase family B mitochondria/virus" evidence="9">
    <location>
        <begin position="122"/>
        <end position="271"/>
    </location>
</feature>
<dbReference type="EMBL" id="CAKOFQ010008445">
    <property type="protein sequence ID" value="CAH2014213.1"/>
    <property type="molecule type" value="Genomic_DNA"/>
</dbReference>
<dbReference type="GO" id="GO:0003887">
    <property type="term" value="F:DNA-directed DNA polymerase activity"/>
    <property type="evidence" value="ECO:0007669"/>
    <property type="project" value="UniProtKB-KW"/>
</dbReference>
<comment type="similarity">
    <text evidence="1">Belongs to the DNA polymerase type-B family.</text>
</comment>
<evidence type="ECO:0000256" key="5">
    <source>
        <dbReference type="ARBA" id="ARBA00022705"/>
    </source>
</evidence>
<dbReference type="InterPro" id="IPR036397">
    <property type="entry name" value="RNaseH_sf"/>
</dbReference>
<evidence type="ECO:0000256" key="8">
    <source>
        <dbReference type="ARBA" id="ARBA00049244"/>
    </source>
</evidence>
<evidence type="ECO:0000256" key="2">
    <source>
        <dbReference type="ARBA" id="ARBA00012417"/>
    </source>
</evidence>
<name>A0A9P0Q8I5_ACAOB</name>
<dbReference type="InterPro" id="IPR043502">
    <property type="entry name" value="DNA/RNA_pol_sf"/>
</dbReference>
<dbReference type="Gene3D" id="3.30.420.10">
    <property type="entry name" value="Ribonuclease H-like superfamily/Ribonuclease H"/>
    <property type="match status" value="1"/>
</dbReference>
<keyword evidence="6" id="KW-0239">DNA-directed DNA polymerase</keyword>
<organism evidence="10 11">
    <name type="scientific">Acanthoscelides obtectus</name>
    <name type="common">Bean weevil</name>
    <name type="synonym">Bruchus obtectus</name>
    <dbReference type="NCBI Taxonomy" id="200917"/>
    <lineage>
        <taxon>Eukaryota</taxon>
        <taxon>Metazoa</taxon>
        <taxon>Ecdysozoa</taxon>
        <taxon>Arthropoda</taxon>
        <taxon>Hexapoda</taxon>
        <taxon>Insecta</taxon>
        <taxon>Pterygota</taxon>
        <taxon>Neoptera</taxon>
        <taxon>Endopterygota</taxon>
        <taxon>Coleoptera</taxon>
        <taxon>Polyphaga</taxon>
        <taxon>Cucujiformia</taxon>
        <taxon>Chrysomeloidea</taxon>
        <taxon>Chrysomelidae</taxon>
        <taxon>Bruchinae</taxon>
        <taxon>Bruchini</taxon>
        <taxon>Acanthoscelides</taxon>
    </lineage>
</organism>
<keyword evidence="4" id="KW-0548">Nucleotidyltransferase</keyword>
<proteinExistence type="inferred from homology"/>
<dbReference type="PANTHER" id="PTHR33568:SF3">
    <property type="entry name" value="DNA-DIRECTED DNA POLYMERASE"/>
    <property type="match status" value="1"/>
</dbReference>
<keyword evidence="5" id="KW-0235">DNA replication</keyword>
<protein>
    <recommendedName>
        <fullName evidence="2">DNA-directed DNA polymerase</fullName>
        <ecNumber evidence="2">2.7.7.7</ecNumber>
    </recommendedName>
</protein>
<keyword evidence="7" id="KW-0238">DNA-binding</keyword>
<gene>
    <name evidence="10" type="ORF">ACAOBT_LOCUS33961</name>
</gene>